<dbReference type="EMBL" id="CAIJDE010000036">
    <property type="protein sequence ID" value="CAC9974098.1"/>
    <property type="molecule type" value="Genomic_DNA"/>
</dbReference>
<keyword evidence="4" id="KW-1185">Reference proteome</keyword>
<name>A0A9N8J281_9FLAO</name>
<evidence type="ECO:0000313" key="4">
    <source>
        <dbReference type="Proteomes" id="UP000533639"/>
    </source>
</evidence>
<comment type="caution">
    <text evidence="3">The sequence shown here is derived from an EMBL/GenBank/DDBJ whole genome shotgun (WGS) entry which is preliminary data.</text>
</comment>
<evidence type="ECO:0000259" key="2">
    <source>
        <dbReference type="PROSITE" id="PS51352"/>
    </source>
</evidence>
<feature type="domain" description="Thioredoxin" evidence="2">
    <location>
        <begin position="17"/>
        <end position="149"/>
    </location>
</feature>
<sequence length="150" mass="16699">MKNLKKGSGLLSFCFLLFSMFYVLNAEAQKKATENEINFVPKNYQQALTMAKASHKNIFVDAYAVWCAPCKQLQKTTFKDQKATAYFNKNYINFSIDVEKGEGTTLAKTWGIEGLPTLLILDQNGKIIANHIGYVDGAGLLEFAKEASAQ</sequence>
<dbReference type="PANTHER" id="PTHR32234">
    <property type="entry name" value="THIOL:DISULFIDE INTERCHANGE PROTEIN DSBD"/>
    <property type="match status" value="1"/>
</dbReference>
<dbReference type="EC" id="1.8.1.8" evidence="3"/>
<proteinExistence type="predicted"/>
<evidence type="ECO:0000256" key="1">
    <source>
        <dbReference type="SAM" id="SignalP"/>
    </source>
</evidence>
<keyword evidence="3" id="KW-0560">Oxidoreductase</keyword>
<dbReference type="GO" id="GO:0045454">
    <property type="term" value="P:cell redox homeostasis"/>
    <property type="evidence" value="ECO:0007669"/>
    <property type="project" value="TreeGrafter"/>
</dbReference>
<dbReference type="Pfam" id="PF13098">
    <property type="entry name" value="Thioredoxin_2"/>
    <property type="match status" value="1"/>
</dbReference>
<dbReference type="InterPro" id="IPR013766">
    <property type="entry name" value="Thioredoxin_domain"/>
</dbReference>
<evidence type="ECO:0000313" key="3">
    <source>
        <dbReference type="EMBL" id="CAC9974098.1"/>
    </source>
</evidence>
<feature type="chain" id="PRO_5040150307" evidence="1">
    <location>
        <begin position="26"/>
        <end position="150"/>
    </location>
</feature>
<dbReference type="InterPro" id="IPR012336">
    <property type="entry name" value="Thioredoxin-like_fold"/>
</dbReference>
<dbReference type="RefSeq" id="WP_180857394.1">
    <property type="nucleotide sequence ID" value="NZ_CAIJDE010000036.1"/>
</dbReference>
<dbReference type="PROSITE" id="PS51352">
    <property type="entry name" value="THIOREDOXIN_2"/>
    <property type="match status" value="1"/>
</dbReference>
<keyword evidence="1" id="KW-0732">Signal</keyword>
<dbReference type="InterPro" id="IPR036249">
    <property type="entry name" value="Thioredoxin-like_sf"/>
</dbReference>
<dbReference type="Gene3D" id="3.40.30.10">
    <property type="entry name" value="Glutaredoxin"/>
    <property type="match status" value="1"/>
</dbReference>
<reference evidence="3 4" key="1">
    <citation type="submission" date="2020-06" db="EMBL/GenBank/DDBJ databases">
        <authorList>
            <person name="Criscuolo A."/>
        </authorList>
    </citation>
    <scope>NUCLEOTIDE SEQUENCE [LARGE SCALE GENOMIC DNA]</scope>
    <source>
        <strain evidence="3">PXU-55</strain>
    </source>
</reference>
<dbReference type="SUPFAM" id="SSF52833">
    <property type="entry name" value="Thioredoxin-like"/>
    <property type="match status" value="1"/>
</dbReference>
<gene>
    <name evidence="3" type="primary">dsbD</name>
    <name evidence="3" type="ORF">FLAPXU55_01791</name>
</gene>
<dbReference type="GO" id="GO:0047134">
    <property type="term" value="F:protein-disulfide reductase [NAD(P)H] activity"/>
    <property type="evidence" value="ECO:0007669"/>
    <property type="project" value="UniProtKB-EC"/>
</dbReference>
<protein>
    <submittedName>
        <fullName evidence="3">Thiol:disulfide interchange protein DsbD</fullName>
        <ecNumber evidence="3">1.8.1.8</ecNumber>
    </submittedName>
</protein>
<organism evidence="3 4">
    <name type="scientific">Flavobacterium panici</name>
    <dbReference type="NCBI Taxonomy" id="2654843"/>
    <lineage>
        <taxon>Bacteria</taxon>
        <taxon>Pseudomonadati</taxon>
        <taxon>Bacteroidota</taxon>
        <taxon>Flavobacteriia</taxon>
        <taxon>Flavobacteriales</taxon>
        <taxon>Flavobacteriaceae</taxon>
        <taxon>Flavobacterium</taxon>
    </lineage>
</organism>
<accession>A0A9N8J281</accession>
<dbReference type="PANTHER" id="PTHR32234:SF0">
    <property type="entry name" value="THIOL:DISULFIDE INTERCHANGE PROTEIN DSBD"/>
    <property type="match status" value="1"/>
</dbReference>
<dbReference type="Proteomes" id="UP000533639">
    <property type="component" value="Unassembled WGS sequence"/>
</dbReference>
<feature type="signal peptide" evidence="1">
    <location>
        <begin position="1"/>
        <end position="25"/>
    </location>
</feature>
<dbReference type="AlphaFoldDB" id="A0A9N8J281"/>